<dbReference type="GO" id="GO:0003677">
    <property type="term" value="F:DNA binding"/>
    <property type="evidence" value="ECO:0007669"/>
    <property type="project" value="UniProtKB-KW"/>
</dbReference>
<protein>
    <recommendedName>
        <fullName evidence="6">TF-B3 domain-containing protein</fullName>
    </recommendedName>
</protein>
<keyword evidence="4" id="KW-0539">Nucleus</keyword>
<gene>
    <name evidence="7" type="ORF">KC19_4G033000</name>
</gene>
<dbReference type="InterPro" id="IPR015300">
    <property type="entry name" value="DNA-bd_pseudobarrel_sf"/>
</dbReference>
<dbReference type="SUPFAM" id="SSF101936">
    <property type="entry name" value="DNA-binding pseudobarrel domain"/>
    <property type="match status" value="1"/>
</dbReference>
<evidence type="ECO:0000256" key="1">
    <source>
        <dbReference type="ARBA" id="ARBA00023015"/>
    </source>
</evidence>
<dbReference type="Pfam" id="PF02362">
    <property type="entry name" value="B3"/>
    <property type="match status" value="1"/>
</dbReference>
<keyword evidence="3" id="KW-0804">Transcription</keyword>
<evidence type="ECO:0000313" key="7">
    <source>
        <dbReference type="EMBL" id="KAG0578560.1"/>
    </source>
</evidence>
<dbReference type="AlphaFoldDB" id="A0A8T0I4Q4"/>
<evidence type="ECO:0000256" key="4">
    <source>
        <dbReference type="ARBA" id="ARBA00023242"/>
    </source>
</evidence>
<dbReference type="SMART" id="SM01019">
    <property type="entry name" value="B3"/>
    <property type="match status" value="1"/>
</dbReference>
<feature type="compositionally biased region" description="Polar residues" evidence="5">
    <location>
        <begin position="138"/>
        <end position="155"/>
    </location>
</feature>
<keyword evidence="8" id="KW-1185">Reference proteome</keyword>
<organism evidence="7 8">
    <name type="scientific">Ceratodon purpureus</name>
    <name type="common">Fire moss</name>
    <name type="synonym">Dicranum purpureum</name>
    <dbReference type="NCBI Taxonomy" id="3225"/>
    <lineage>
        <taxon>Eukaryota</taxon>
        <taxon>Viridiplantae</taxon>
        <taxon>Streptophyta</taxon>
        <taxon>Embryophyta</taxon>
        <taxon>Bryophyta</taxon>
        <taxon>Bryophytina</taxon>
        <taxon>Bryopsida</taxon>
        <taxon>Dicranidae</taxon>
        <taxon>Pseudoditrichales</taxon>
        <taxon>Ditrichaceae</taxon>
        <taxon>Ceratodon</taxon>
    </lineage>
</organism>
<dbReference type="PROSITE" id="PS50863">
    <property type="entry name" value="B3"/>
    <property type="match status" value="1"/>
</dbReference>
<dbReference type="Gene3D" id="2.40.330.10">
    <property type="entry name" value="DNA-binding pseudobarrel domain"/>
    <property type="match status" value="1"/>
</dbReference>
<evidence type="ECO:0000256" key="2">
    <source>
        <dbReference type="ARBA" id="ARBA00023125"/>
    </source>
</evidence>
<dbReference type="EMBL" id="CM026424">
    <property type="protein sequence ID" value="KAG0578560.1"/>
    <property type="molecule type" value="Genomic_DNA"/>
</dbReference>
<evidence type="ECO:0000256" key="5">
    <source>
        <dbReference type="SAM" id="MobiDB-lite"/>
    </source>
</evidence>
<dbReference type="InterPro" id="IPR003340">
    <property type="entry name" value="B3_DNA-bd"/>
</dbReference>
<reference evidence="7" key="1">
    <citation type="submission" date="2020-06" db="EMBL/GenBank/DDBJ databases">
        <title>WGS assembly of Ceratodon purpureus strain R40.</title>
        <authorList>
            <person name="Carey S.B."/>
            <person name="Jenkins J."/>
            <person name="Shu S."/>
            <person name="Lovell J.T."/>
            <person name="Sreedasyam A."/>
            <person name="Maumus F."/>
            <person name="Tiley G.P."/>
            <person name="Fernandez-Pozo N."/>
            <person name="Barry K."/>
            <person name="Chen C."/>
            <person name="Wang M."/>
            <person name="Lipzen A."/>
            <person name="Daum C."/>
            <person name="Saski C.A."/>
            <person name="Payton A.C."/>
            <person name="Mcbreen J.C."/>
            <person name="Conrad R.E."/>
            <person name="Kollar L.M."/>
            <person name="Olsson S."/>
            <person name="Huttunen S."/>
            <person name="Landis J.B."/>
            <person name="Wickett N.J."/>
            <person name="Johnson M.G."/>
            <person name="Rensing S.A."/>
            <person name="Grimwood J."/>
            <person name="Schmutz J."/>
            <person name="Mcdaniel S.F."/>
        </authorList>
    </citation>
    <scope>NUCLEOTIDE SEQUENCE</scope>
    <source>
        <strain evidence="7">R40</strain>
    </source>
</reference>
<dbReference type="PANTHER" id="PTHR31391:SF106">
    <property type="entry name" value="B3 DOMAIN-CONTAINING PROTEIN OS01G0723500"/>
    <property type="match status" value="1"/>
</dbReference>
<evidence type="ECO:0000313" key="8">
    <source>
        <dbReference type="Proteomes" id="UP000822688"/>
    </source>
</evidence>
<evidence type="ECO:0000259" key="6">
    <source>
        <dbReference type="PROSITE" id="PS50863"/>
    </source>
</evidence>
<keyword evidence="2" id="KW-0238">DNA-binding</keyword>
<dbReference type="Proteomes" id="UP000822688">
    <property type="component" value="Chromosome 4"/>
</dbReference>
<keyword evidence="1" id="KW-0805">Transcription regulation</keyword>
<dbReference type="InterPro" id="IPR044837">
    <property type="entry name" value="REM16-like"/>
</dbReference>
<dbReference type="PANTHER" id="PTHR31391">
    <property type="entry name" value="B3 DOMAIN-CONTAINING PROTEIN OS11G0197600-RELATED"/>
    <property type="match status" value="1"/>
</dbReference>
<dbReference type="CDD" id="cd10017">
    <property type="entry name" value="B3_DNA"/>
    <property type="match status" value="1"/>
</dbReference>
<accession>A0A8T0I4Q4</accession>
<feature type="domain" description="TF-B3" evidence="6">
    <location>
        <begin position="19"/>
        <end position="118"/>
    </location>
</feature>
<feature type="region of interest" description="Disordered" evidence="5">
    <location>
        <begin position="122"/>
        <end position="155"/>
    </location>
</feature>
<comment type="caution">
    <text evidence="7">The sequence shown here is derived from an EMBL/GenBank/DDBJ whole genome shotgun (WGS) entry which is preliminary data.</text>
</comment>
<sequence length="307" mass="34124">MLQNLALQESIHFAIKKLRKSQAPEQTLSRSCRLMIPSWFVQKHGDKFHQTVVLRSGMSTVPCKVQLTVVYTTSGIPEIKLGRGWRDFATYNRLVVGDSLIFELRRMSEFAVHIFRATGNANGLPSSNAESKKCYTDSELSQKNGNDDSSAGYSSPQHILAAQRSGGSTDGVRDGTAKRIEIGAEGTDVSVSTLQKPPCISLHQGPVLENMQMTPLQHDTQYFSQEPPIDHVEPSISMPDESAQITPPRRIHVRDEFQQPARVLLPSFTQRLVSYNVQDAVGNTCGAFLVSSMHPTFFLCDLVFDDR</sequence>
<proteinExistence type="predicted"/>
<evidence type="ECO:0000256" key="3">
    <source>
        <dbReference type="ARBA" id="ARBA00023163"/>
    </source>
</evidence>
<name>A0A8T0I4Q4_CERPU</name>